<dbReference type="HOGENOM" id="CLU_952371_0_0_0"/>
<dbReference type="Pfam" id="PF00903">
    <property type="entry name" value="Glyoxalase"/>
    <property type="match status" value="2"/>
</dbReference>
<dbReference type="STRING" id="926566.Terro_0326"/>
<gene>
    <name evidence="3" type="ordered locus">Terro_0326</name>
</gene>
<dbReference type="GO" id="GO:0051213">
    <property type="term" value="F:dioxygenase activity"/>
    <property type="evidence" value="ECO:0007669"/>
    <property type="project" value="UniProtKB-KW"/>
</dbReference>
<feature type="signal peptide" evidence="1">
    <location>
        <begin position="1"/>
        <end position="23"/>
    </location>
</feature>
<evidence type="ECO:0000313" key="4">
    <source>
        <dbReference type="Proteomes" id="UP000006056"/>
    </source>
</evidence>
<protein>
    <submittedName>
        <fullName evidence="3">4-hydroxyphenylpyruvate dioxygenase/hemolysin-like protein</fullName>
    </submittedName>
</protein>
<dbReference type="AlphaFoldDB" id="I3ZBQ7"/>
<evidence type="ECO:0000256" key="1">
    <source>
        <dbReference type="SAM" id="SignalP"/>
    </source>
</evidence>
<keyword evidence="4" id="KW-1185">Reference proteome</keyword>
<name>I3ZBQ7_TERRK</name>
<dbReference type="eggNOG" id="COG0346">
    <property type="taxonomic scope" value="Bacteria"/>
</dbReference>
<sequence>MRTGPKYLLKLFLLCASALPMVAQETRPAITGVAFARFYAADAAASQHFYGDLLGLNRLSSGKDSIYPVNDLQWIEVAPLPDAAMKSRMEAVGFTTRSAAGLERYLKAKGVAIEKPLHGGMFAVRDPEGNLVWFVQTSAKKMVAHMKPSPRAVSQRLIHVGYVVRDEAKENTFYQDILGFRPYWHGGRNNARSWVSQQVPDGTDWIEFMLNIPADASLKSVGVNDHVALGTADMAQVEAAMKANGCAGAECGKSQFGADGKVQMNLYDPDLSRVEMMEFTPRGTTCCSPILGKPPTAIEER</sequence>
<dbReference type="OrthoDB" id="108351at2"/>
<keyword evidence="1" id="KW-0732">Signal</keyword>
<dbReference type="InterPro" id="IPR004360">
    <property type="entry name" value="Glyas_Fos-R_dOase_dom"/>
</dbReference>
<reference evidence="3 4" key="1">
    <citation type="submission" date="2012-06" db="EMBL/GenBank/DDBJ databases">
        <title>Complete genome of Terriglobus roseus DSM 18391.</title>
        <authorList>
            <consortium name="US DOE Joint Genome Institute (JGI-PGF)"/>
            <person name="Lucas S."/>
            <person name="Copeland A."/>
            <person name="Lapidus A."/>
            <person name="Glavina del Rio T."/>
            <person name="Dalin E."/>
            <person name="Tice H."/>
            <person name="Bruce D."/>
            <person name="Goodwin L."/>
            <person name="Pitluck S."/>
            <person name="Peters L."/>
            <person name="Mikhailova N."/>
            <person name="Munk A.C.C."/>
            <person name="Kyrpides N."/>
            <person name="Mavromatis K."/>
            <person name="Ivanova N."/>
            <person name="Brettin T."/>
            <person name="Detter J.C."/>
            <person name="Han C."/>
            <person name="Larimer F."/>
            <person name="Land M."/>
            <person name="Hauser L."/>
            <person name="Markowitz V."/>
            <person name="Cheng J.-F."/>
            <person name="Hugenholtz P."/>
            <person name="Woyke T."/>
            <person name="Wu D."/>
            <person name="Brambilla E."/>
            <person name="Klenk H.-P."/>
            <person name="Eisen J.A."/>
        </authorList>
    </citation>
    <scope>NUCLEOTIDE SEQUENCE [LARGE SCALE GENOMIC DNA]</scope>
    <source>
        <strain evidence="4">DSM 18391 / NRRL B-41598 / KBS 63</strain>
    </source>
</reference>
<evidence type="ECO:0000313" key="3">
    <source>
        <dbReference type="EMBL" id="AFL86675.1"/>
    </source>
</evidence>
<evidence type="ECO:0000259" key="2">
    <source>
        <dbReference type="PROSITE" id="PS51819"/>
    </source>
</evidence>
<accession>I3ZBQ7</accession>
<dbReference type="KEGG" id="trs:Terro_0326"/>
<feature type="chain" id="PRO_5003684892" evidence="1">
    <location>
        <begin position="24"/>
        <end position="301"/>
    </location>
</feature>
<dbReference type="EMBL" id="CP003379">
    <property type="protein sequence ID" value="AFL86675.1"/>
    <property type="molecule type" value="Genomic_DNA"/>
</dbReference>
<keyword evidence="3" id="KW-0560">Oxidoreductase</keyword>
<dbReference type="Proteomes" id="UP000006056">
    <property type="component" value="Chromosome"/>
</dbReference>
<dbReference type="PROSITE" id="PS51819">
    <property type="entry name" value="VOC"/>
    <property type="match status" value="1"/>
</dbReference>
<dbReference type="CDD" id="cd06587">
    <property type="entry name" value="VOC"/>
    <property type="match status" value="1"/>
</dbReference>
<organism evidence="3 4">
    <name type="scientific">Terriglobus roseus (strain DSM 18391 / NRRL B-41598 / KBS 63)</name>
    <dbReference type="NCBI Taxonomy" id="926566"/>
    <lineage>
        <taxon>Bacteria</taxon>
        <taxon>Pseudomonadati</taxon>
        <taxon>Acidobacteriota</taxon>
        <taxon>Terriglobia</taxon>
        <taxon>Terriglobales</taxon>
        <taxon>Acidobacteriaceae</taxon>
        <taxon>Terriglobus</taxon>
    </lineage>
</organism>
<dbReference type="SUPFAM" id="SSF54593">
    <property type="entry name" value="Glyoxalase/Bleomycin resistance protein/Dihydroxybiphenyl dioxygenase"/>
    <property type="match status" value="2"/>
</dbReference>
<dbReference type="InterPro" id="IPR029068">
    <property type="entry name" value="Glyas_Bleomycin-R_OHBP_Dase"/>
</dbReference>
<keyword evidence="3" id="KW-0223">Dioxygenase</keyword>
<feature type="domain" description="VOC" evidence="2">
    <location>
        <begin position="156"/>
        <end position="279"/>
    </location>
</feature>
<proteinExistence type="predicted"/>
<dbReference type="Gene3D" id="3.10.180.10">
    <property type="entry name" value="2,3-Dihydroxybiphenyl 1,2-Dioxygenase, domain 1"/>
    <property type="match status" value="2"/>
</dbReference>
<dbReference type="InterPro" id="IPR037523">
    <property type="entry name" value="VOC_core"/>
</dbReference>
<keyword evidence="3" id="KW-0670">Pyruvate</keyword>
<dbReference type="RefSeq" id="WP_014784244.1">
    <property type="nucleotide sequence ID" value="NC_018014.1"/>
</dbReference>